<comment type="caution">
    <text evidence="1">The sequence shown here is derived from an EMBL/GenBank/DDBJ whole genome shotgun (WGS) entry which is preliminary data.</text>
</comment>
<evidence type="ECO:0000313" key="1">
    <source>
        <dbReference type="EMBL" id="OAG74923.1"/>
    </source>
</evidence>
<organism evidence="1 2">
    <name type="scientific">Acetobacter malorum</name>
    <dbReference type="NCBI Taxonomy" id="178901"/>
    <lineage>
        <taxon>Bacteria</taxon>
        <taxon>Pseudomonadati</taxon>
        <taxon>Pseudomonadota</taxon>
        <taxon>Alphaproteobacteria</taxon>
        <taxon>Acetobacterales</taxon>
        <taxon>Acetobacteraceae</taxon>
        <taxon>Acetobacter</taxon>
    </lineage>
</organism>
<accession>A0A177G3K2</accession>
<reference evidence="1 2" key="1">
    <citation type="submission" date="2016-03" db="EMBL/GenBank/DDBJ databases">
        <title>Draft genome sequence of Acetobacter malorum CECT 7742, a strain isolated from strawberry vinegar.</title>
        <authorList>
            <person name="Sainz F."/>
            <person name="Mas A."/>
            <person name="Torija M.J."/>
        </authorList>
    </citation>
    <scope>NUCLEOTIDE SEQUENCE [LARGE SCALE GENOMIC DNA]</scope>
    <source>
        <strain evidence="1 2">CECT 7742</strain>
    </source>
</reference>
<gene>
    <name evidence="1" type="ORF">Amal_03916</name>
</gene>
<name>A0A177G3K2_9PROT</name>
<evidence type="ECO:0000313" key="2">
    <source>
        <dbReference type="Proteomes" id="UP000077349"/>
    </source>
</evidence>
<protein>
    <submittedName>
        <fullName evidence="1">Uncharacterized protein</fullName>
    </submittedName>
</protein>
<sequence length="72" mass="7985">MRLRAFRVGEEINIKPQTAGNVGFQKSLIRVAGFPGQKCCCVQNTERIFALPGGKSFYSNERRHSFNPGPAT</sequence>
<dbReference type="Proteomes" id="UP000077349">
    <property type="component" value="Unassembled WGS sequence"/>
</dbReference>
<dbReference type="AlphaFoldDB" id="A0A177G3K2"/>
<dbReference type="EMBL" id="LVHD01000215">
    <property type="protein sequence ID" value="OAG74923.1"/>
    <property type="molecule type" value="Genomic_DNA"/>
</dbReference>
<proteinExistence type="predicted"/>